<dbReference type="InterPro" id="IPR036734">
    <property type="entry name" value="Neur_chan_lig-bd_sf"/>
</dbReference>
<organism evidence="3 4">
    <name type="scientific">Orchesella dallaii</name>
    <dbReference type="NCBI Taxonomy" id="48710"/>
    <lineage>
        <taxon>Eukaryota</taxon>
        <taxon>Metazoa</taxon>
        <taxon>Ecdysozoa</taxon>
        <taxon>Arthropoda</taxon>
        <taxon>Hexapoda</taxon>
        <taxon>Collembola</taxon>
        <taxon>Entomobryomorpha</taxon>
        <taxon>Entomobryoidea</taxon>
        <taxon>Orchesellidae</taxon>
        <taxon>Orchesellinae</taxon>
        <taxon>Orchesella</taxon>
    </lineage>
</organism>
<dbReference type="Gene3D" id="2.70.170.10">
    <property type="entry name" value="Neurotransmitter-gated ion-channel ligand-binding domain"/>
    <property type="match status" value="1"/>
</dbReference>
<dbReference type="PANTHER" id="PTHR18945">
    <property type="entry name" value="NEUROTRANSMITTER GATED ION CHANNEL"/>
    <property type="match status" value="1"/>
</dbReference>
<keyword evidence="4" id="KW-1185">Reference proteome</keyword>
<evidence type="ECO:0000256" key="1">
    <source>
        <dbReference type="SAM" id="SignalP"/>
    </source>
</evidence>
<name>A0ABP1RFR9_9HEXA</name>
<feature type="domain" description="Neurotransmitter-gated ion-channel ligand-binding" evidence="2">
    <location>
        <begin position="32"/>
        <end position="235"/>
    </location>
</feature>
<feature type="chain" id="PRO_5046259869" description="Neurotransmitter-gated ion-channel ligand-binding domain-containing protein" evidence="1">
    <location>
        <begin position="25"/>
        <end position="239"/>
    </location>
</feature>
<dbReference type="InterPro" id="IPR006201">
    <property type="entry name" value="Neur_channel"/>
</dbReference>
<evidence type="ECO:0000313" key="3">
    <source>
        <dbReference type="EMBL" id="CAL8125832.1"/>
    </source>
</evidence>
<protein>
    <recommendedName>
        <fullName evidence="2">Neurotransmitter-gated ion-channel ligand-binding domain-containing protein</fullName>
    </recommendedName>
</protein>
<dbReference type="PROSITE" id="PS51257">
    <property type="entry name" value="PROKAR_LIPOPROTEIN"/>
    <property type="match status" value="1"/>
</dbReference>
<dbReference type="Proteomes" id="UP001642540">
    <property type="component" value="Unassembled WGS sequence"/>
</dbReference>
<evidence type="ECO:0000313" key="4">
    <source>
        <dbReference type="Proteomes" id="UP001642540"/>
    </source>
</evidence>
<feature type="signal peptide" evidence="1">
    <location>
        <begin position="1"/>
        <end position="24"/>
    </location>
</feature>
<gene>
    <name evidence="3" type="ORF">ODALV1_LOCUS21145</name>
</gene>
<keyword evidence="1" id="KW-0732">Signal</keyword>
<dbReference type="SUPFAM" id="SSF63712">
    <property type="entry name" value="Nicotinic receptor ligand binding domain-like"/>
    <property type="match status" value="1"/>
</dbReference>
<proteinExistence type="predicted"/>
<dbReference type="InterPro" id="IPR006202">
    <property type="entry name" value="Neur_chan_lig-bd"/>
</dbReference>
<reference evidence="3 4" key="1">
    <citation type="submission" date="2024-08" db="EMBL/GenBank/DDBJ databases">
        <authorList>
            <person name="Cucini C."/>
            <person name="Frati F."/>
        </authorList>
    </citation>
    <scope>NUCLEOTIDE SEQUENCE [LARGE SCALE GENOMIC DNA]</scope>
</reference>
<accession>A0ABP1RFR9</accession>
<dbReference type="Pfam" id="PF02931">
    <property type="entry name" value="Neur_chan_LBD"/>
    <property type="match status" value="1"/>
</dbReference>
<dbReference type="EMBL" id="CAXLJM020000069">
    <property type="protein sequence ID" value="CAL8125832.1"/>
    <property type="molecule type" value="Genomic_DNA"/>
</dbReference>
<evidence type="ECO:0000259" key="2">
    <source>
        <dbReference type="Pfam" id="PF02931"/>
    </source>
</evidence>
<comment type="caution">
    <text evidence="3">The sequence shown here is derived from an EMBL/GenBank/DDBJ whole genome shotgun (WGS) entry which is preliminary data.</text>
</comment>
<sequence length="239" mass="26474">MAQGKTLSICILLIGCIFLSSCSGTSRVELERSILDTVLSGYNKDLRPPGENATDVSVNTYVREILSVCEKSHQWKVQLTFRQEWNDARLVYSTEGNPDYHFLTLSSRKDIWTPDLFFSGEIEANLHQVPQSNVFVRIYPNGHVLYSIRITLTLTCPGTGSAAGELVCPLSIASYAYTTEEVALSWKETDPVQVPATRIVLNEFTLGQVTTAATESQTVAGKFSKLLASFHLSRNRCTA</sequence>